<name>A0A9P6PKC8_9FUNG</name>
<dbReference type="Pfam" id="PF12588">
    <property type="entry name" value="PSDC"/>
    <property type="match status" value="1"/>
</dbReference>
<evidence type="ECO:0000313" key="5">
    <source>
        <dbReference type="Proteomes" id="UP000726737"/>
    </source>
</evidence>
<accession>A0A9P6PKC8</accession>
<keyword evidence="5" id="KW-1185">Reference proteome</keyword>
<protein>
    <recommendedName>
        <fullName evidence="3">L-tryptophan decarboxylase PsiD-like domain-containing protein</fullName>
    </recommendedName>
</protein>
<dbReference type="InterPro" id="IPR003817">
    <property type="entry name" value="PS_Dcarbxylase"/>
</dbReference>
<feature type="non-terminal residue" evidence="4">
    <location>
        <position position="309"/>
    </location>
</feature>
<reference evidence="4" key="1">
    <citation type="journal article" date="2020" name="Fungal Divers.">
        <title>Resolving the Mortierellaceae phylogeny through synthesis of multi-gene phylogenetics and phylogenomics.</title>
        <authorList>
            <person name="Vandepol N."/>
            <person name="Liber J."/>
            <person name="Desiro A."/>
            <person name="Na H."/>
            <person name="Kennedy M."/>
            <person name="Barry K."/>
            <person name="Grigoriev I.V."/>
            <person name="Miller A.N."/>
            <person name="O'Donnell K."/>
            <person name="Stajich J.E."/>
            <person name="Bonito G."/>
        </authorList>
    </citation>
    <scope>NUCLEOTIDE SEQUENCE</scope>
    <source>
        <strain evidence="4">KOD948</strain>
    </source>
</reference>
<proteinExistence type="predicted"/>
<dbReference type="AlphaFoldDB" id="A0A9P6PKC8"/>
<dbReference type="PANTHER" id="PTHR10067:SF9">
    <property type="entry name" value="PHOSPHATIDYLSERINE DECARBOXYLASE FAMILY PROTEIN (AFU_ORTHOLOGUE AFUA_7G01730)"/>
    <property type="match status" value="1"/>
</dbReference>
<comment type="caution">
    <text evidence="4">The sequence shown here is derived from an EMBL/GenBank/DDBJ whole genome shotgun (WGS) entry which is preliminary data.</text>
</comment>
<dbReference type="EMBL" id="JAAAJA010001441">
    <property type="protein sequence ID" value="KAG0247353.1"/>
    <property type="molecule type" value="Genomic_DNA"/>
</dbReference>
<dbReference type="GO" id="GO:0006646">
    <property type="term" value="P:phosphatidylethanolamine biosynthetic process"/>
    <property type="evidence" value="ECO:0007669"/>
    <property type="project" value="TreeGrafter"/>
</dbReference>
<evidence type="ECO:0000259" key="3">
    <source>
        <dbReference type="Pfam" id="PF12588"/>
    </source>
</evidence>
<gene>
    <name evidence="4" type="ORF">BG011_001635</name>
</gene>
<keyword evidence="2" id="KW-0456">Lyase</keyword>
<dbReference type="Proteomes" id="UP000726737">
    <property type="component" value="Unassembled WGS sequence"/>
</dbReference>
<dbReference type="PANTHER" id="PTHR10067">
    <property type="entry name" value="PHOSPHATIDYLSERINE DECARBOXYLASE"/>
    <property type="match status" value="1"/>
</dbReference>
<dbReference type="InterPro" id="IPR022237">
    <property type="entry name" value="PsiD-like"/>
</dbReference>
<organism evidence="4 5">
    <name type="scientific">Mortierella polycephala</name>
    <dbReference type="NCBI Taxonomy" id="41804"/>
    <lineage>
        <taxon>Eukaryota</taxon>
        <taxon>Fungi</taxon>
        <taxon>Fungi incertae sedis</taxon>
        <taxon>Mucoromycota</taxon>
        <taxon>Mortierellomycotina</taxon>
        <taxon>Mortierellomycetes</taxon>
        <taxon>Mortierellales</taxon>
        <taxon>Mortierellaceae</taxon>
        <taxon>Mortierella</taxon>
    </lineage>
</organism>
<evidence type="ECO:0000256" key="1">
    <source>
        <dbReference type="ARBA" id="ARBA00022793"/>
    </source>
</evidence>
<feature type="domain" description="L-tryptophan decarboxylase PsiD-like" evidence="3">
    <location>
        <begin position="53"/>
        <end position="190"/>
    </location>
</feature>
<dbReference type="OrthoDB" id="5973539at2759"/>
<dbReference type="GO" id="GO:0004609">
    <property type="term" value="F:phosphatidylserine decarboxylase activity"/>
    <property type="evidence" value="ECO:0007669"/>
    <property type="project" value="InterPro"/>
</dbReference>
<evidence type="ECO:0000313" key="4">
    <source>
        <dbReference type="EMBL" id="KAG0247353.1"/>
    </source>
</evidence>
<sequence>MTGHHTHSHLTYPFSLFSFGRYGQATSAEHQVHRDWLGSIFEDVDAKPNKNLHPVIQEFQQLIEITPRVYVLLETMFEEVPQKPPYSNDPSGYPRIRDYRHFLQILNHLLTTAPSWSDKSERSVPVGLPISAILDWPISTPGGYAAFLDPDINKMIKKVLNAWSAYLQSPDSAHVLNDSPSGWFGTHNRANLAEVARVGACSRSATIGNKALAFEEMFVCDPSAPYHGYKSWDGFFTRKFRENARPVASPDDDNVIVNACESRPYCVRRDAKARDKFWLKHQPYSVLDMLAHDQLATKFVGGTVYQAFL</sequence>
<keyword evidence="1" id="KW-0210">Decarboxylase</keyword>
<dbReference type="GO" id="GO:0005739">
    <property type="term" value="C:mitochondrion"/>
    <property type="evidence" value="ECO:0007669"/>
    <property type="project" value="TreeGrafter"/>
</dbReference>
<dbReference type="Pfam" id="PF02666">
    <property type="entry name" value="PS_Dcarbxylase"/>
    <property type="match status" value="1"/>
</dbReference>
<evidence type="ECO:0000256" key="2">
    <source>
        <dbReference type="ARBA" id="ARBA00023239"/>
    </source>
</evidence>